<organism evidence="1">
    <name type="scientific">Prevotella amnii</name>
    <dbReference type="NCBI Taxonomy" id="419005"/>
    <lineage>
        <taxon>Bacteria</taxon>
        <taxon>Pseudomonadati</taxon>
        <taxon>Bacteroidota</taxon>
        <taxon>Bacteroidia</taxon>
        <taxon>Bacteroidales</taxon>
        <taxon>Prevotellaceae</taxon>
        <taxon>Prevotella</taxon>
    </lineage>
</organism>
<dbReference type="STRING" id="419005.HMPREF1860_00817"/>
<comment type="caution">
    <text evidence="1">The sequence shown here is derived from an EMBL/GenBank/DDBJ whole genome shotgun (WGS) entry which is preliminary data.</text>
</comment>
<reference evidence="1 2" key="1">
    <citation type="submission" date="2016-01" db="EMBL/GenBank/DDBJ databases">
        <authorList>
            <person name="Oliw E.H."/>
        </authorList>
    </citation>
    <scope>NUCLEOTIDE SEQUENCE [LARGE SCALE GENOMIC DNA]</scope>
    <source>
        <strain evidence="1 2">DNF00307</strain>
    </source>
</reference>
<evidence type="ECO:0000313" key="1">
    <source>
        <dbReference type="EMBL" id="KXB78894.1"/>
    </source>
</evidence>
<protein>
    <submittedName>
        <fullName evidence="1">Uncharacterized protein</fullName>
    </submittedName>
</protein>
<dbReference type="RefSeq" id="WP_060932778.1">
    <property type="nucleotide sequence ID" value="NZ_KQ960500.1"/>
</dbReference>
<sequence length="225" mass="26895">MKHKDFILTPLSSLIEKTLCPLDLYKGQVCNNIMKEYILQTLFMKLTGCMEQKAKCILWDIATYDFEYRRDFLLNNSQQGEYSKYNSKNMVYKTLIKRVKKIDDTRKDELLNKLKGFKENILEESILKVWLPRELRDLKIKEIFAIKRWAGDSLLESPLNDKIYESLYKHRNRCAHNALSYQGNVMNPQKIKEMGEINYATWFTLLVLMDMIYMDMYEMFTIKCK</sequence>
<name>A0A134BG23_9BACT</name>
<proteinExistence type="predicted"/>
<gene>
    <name evidence="1" type="ORF">HMPREF1860_00817</name>
</gene>
<dbReference type="Proteomes" id="UP000070531">
    <property type="component" value="Unassembled WGS sequence"/>
</dbReference>
<dbReference type="EMBL" id="LSDL01000036">
    <property type="protein sequence ID" value="KXB78894.1"/>
    <property type="molecule type" value="Genomic_DNA"/>
</dbReference>
<dbReference type="PATRIC" id="fig|419005.5.peg.818"/>
<accession>A0A134BG23</accession>
<dbReference type="AlphaFoldDB" id="A0A134BG23"/>
<evidence type="ECO:0000313" key="2">
    <source>
        <dbReference type="Proteomes" id="UP000070531"/>
    </source>
</evidence>